<evidence type="ECO:0000313" key="7">
    <source>
        <dbReference type="Proteomes" id="UP001049176"/>
    </source>
</evidence>
<dbReference type="GO" id="GO:0005654">
    <property type="term" value="C:nucleoplasm"/>
    <property type="evidence" value="ECO:0007669"/>
    <property type="project" value="TreeGrafter"/>
</dbReference>
<dbReference type="Pfam" id="PF02251">
    <property type="entry name" value="PA28_N"/>
    <property type="match status" value="1"/>
</dbReference>
<dbReference type="InterPro" id="IPR036252">
    <property type="entry name" value="Proteasome_activ_sf"/>
</dbReference>
<dbReference type="OrthoDB" id="6591885at2759"/>
<protein>
    <submittedName>
        <fullName evidence="6">Uncharacterized protein</fullName>
    </submittedName>
</protein>
<dbReference type="InterPro" id="IPR036996">
    <property type="entry name" value="PA28_N_sf"/>
</dbReference>
<comment type="caution">
    <text evidence="6">The sequence shown here is derived from an EMBL/GenBank/DDBJ whole genome shotgun (WGS) entry which is preliminary data.</text>
</comment>
<evidence type="ECO:0000259" key="4">
    <source>
        <dbReference type="Pfam" id="PF02251"/>
    </source>
</evidence>
<dbReference type="PANTHER" id="PTHR10660">
    <property type="entry name" value="PROTEASOME REGULATOR PA28"/>
    <property type="match status" value="1"/>
</dbReference>
<dbReference type="SUPFAM" id="SSF47216">
    <property type="entry name" value="Proteasome activator"/>
    <property type="match status" value="1"/>
</dbReference>
<dbReference type="GO" id="GO:0061133">
    <property type="term" value="F:endopeptidase activator activity"/>
    <property type="evidence" value="ECO:0007669"/>
    <property type="project" value="TreeGrafter"/>
</dbReference>
<name>A0A9P8AEK7_9AGAR</name>
<dbReference type="Gene3D" id="1.20.5.120">
    <property type="entry name" value="Proteasome activator pa28, N-terminal domain"/>
    <property type="match status" value="1"/>
</dbReference>
<dbReference type="KEGG" id="more:E1B28_000854"/>
<dbReference type="Proteomes" id="UP001049176">
    <property type="component" value="Chromosome 1"/>
</dbReference>
<dbReference type="InterPro" id="IPR009077">
    <property type="entry name" value="Proteasome_activ_PA28"/>
</dbReference>
<evidence type="ECO:0000256" key="3">
    <source>
        <dbReference type="SAM" id="MobiDB-lite"/>
    </source>
</evidence>
<evidence type="ECO:0000259" key="5">
    <source>
        <dbReference type="Pfam" id="PF02252"/>
    </source>
</evidence>
<dbReference type="GO" id="GO:0005737">
    <property type="term" value="C:cytoplasm"/>
    <property type="evidence" value="ECO:0007669"/>
    <property type="project" value="TreeGrafter"/>
</dbReference>
<dbReference type="Pfam" id="PF02252">
    <property type="entry name" value="PA28_C"/>
    <property type="match status" value="1"/>
</dbReference>
<evidence type="ECO:0000256" key="1">
    <source>
        <dbReference type="ARBA" id="ARBA00005883"/>
    </source>
</evidence>
<evidence type="ECO:0000313" key="6">
    <source>
        <dbReference type="EMBL" id="KAG7098966.1"/>
    </source>
</evidence>
<accession>A0A9P8AEK7</accession>
<feature type="compositionally biased region" description="Polar residues" evidence="3">
    <location>
        <begin position="92"/>
        <end position="104"/>
    </location>
</feature>
<keyword evidence="7" id="KW-1185">Reference proteome</keyword>
<keyword evidence="2" id="KW-0647">Proteasome</keyword>
<feature type="region of interest" description="Disordered" evidence="3">
    <location>
        <begin position="50"/>
        <end position="105"/>
    </location>
</feature>
<organism evidence="6 7">
    <name type="scientific">Marasmius oreades</name>
    <name type="common">fairy-ring Marasmius</name>
    <dbReference type="NCBI Taxonomy" id="181124"/>
    <lineage>
        <taxon>Eukaryota</taxon>
        <taxon>Fungi</taxon>
        <taxon>Dikarya</taxon>
        <taxon>Basidiomycota</taxon>
        <taxon>Agaricomycotina</taxon>
        <taxon>Agaricomycetes</taxon>
        <taxon>Agaricomycetidae</taxon>
        <taxon>Agaricales</taxon>
        <taxon>Marasmiineae</taxon>
        <taxon>Marasmiaceae</taxon>
        <taxon>Marasmius</taxon>
    </lineage>
</organism>
<dbReference type="AlphaFoldDB" id="A0A9P8AEK7"/>
<sequence>MSTSTTSMDSSVAAEIEKFRTDVAKNAEDIIFKTFPAKILELNKRIATFSSNDSSTPFHPSHAKAHTDVNVYPPLCENGGNGPPSKKRKTTDSTSDQGESSDFQNGALYTPLVKANQHTRTLHESVKKECEQLAGLIDQVKLWVTLTMPRIEE</sequence>
<dbReference type="EMBL" id="CM032181">
    <property type="protein sequence ID" value="KAG7098966.1"/>
    <property type="molecule type" value="Genomic_DNA"/>
</dbReference>
<dbReference type="InterPro" id="IPR003185">
    <property type="entry name" value="Proteasome_activ_PA28_N"/>
</dbReference>
<dbReference type="InterPro" id="IPR036997">
    <property type="entry name" value="PA28_C_sf"/>
</dbReference>
<reference evidence="6" key="1">
    <citation type="journal article" date="2021" name="Genome Biol. Evol.">
        <title>The assembled and annotated genome of the fairy-ring fungus Marasmius oreades.</title>
        <authorList>
            <person name="Hiltunen M."/>
            <person name="Ament-Velasquez S.L."/>
            <person name="Johannesson H."/>
        </authorList>
    </citation>
    <scope>NUCLEOTIDE SEQUENCE</scope>
    <source>
        <strain evidence="6">03SP1</strain>
    </source>
</reference>
<gene>
    <name evidence="6" type="ORF">E1B28_000854</name>
</gene>
<dbReference type="InterPro" id="IPR003186">
    <property type="entry name" value="PA28_C"/>
</dbReference>
<dbReference type="Gene3D" id="1.20.120.180">
    <property type="entry name" value="Proteasome activator pa28, C-terminal domain"/>
    <property type="match status" value="1"/>
</dbReference>
<evidence type="ECO:0000256" key="2">
    <source>
        <dbReference type="ARBA" id="ARBA00022942"/>
    </source>
</evidence>
<dbReference type="GO" id="GO:2000045">
    <property type="term" value="P:regulation of G1/S transition of mitotic cell cycle"/>
    <property type="evidence" value="ECO:0007669"/>
    <property type="project" value="TreeGrafter"/>
</dbReference>
<dbReference type="GO" id="GO:0008537">
    <property type="term" value="C:proteasome activator complex"/>
    <property type="evidence" value="ECO:0007669"/>
    <property type="project" value="InterPro"/>
</dbReference>
<dbReference type="GeneID" id="66069930"/>
<dbReference type="PANTHER" id="PTHR10660:SF2">
    <property type="entry name" value="LD45860P"/>
    <property type="match status" value="1"/>
</dbReference>
<feature type="domain" description="Proteasome activator PA28 N-terminal" evidence="4">
    <location>
        <begin position="12"/>
        <end position="53"/>
    </location>
</feature>
<feature type="domain" description="Proteasome activator PA28 C-terminal" evidence="5">
    <location>
        <begin position="113"/>
        <end position="153"/>
    </location>
</feature>
<dbReference type="RefSeq" id="XP_043015436.1">
    <property type="nucleotide sequence ID" value="XM_043146731.1"/>
</dbReference>
<comment type="similarity">
    <text evidence="1">Belongs to the PA28 family.</text>
</comment>
<proteinExistence type="inferred from homology"/>
<dbReference type="GO" id="GO:0061136">
    <property type="term" value="P:regulation of proteasomal protein catabolic process"/>
    <property type="evidence" value="ECO:0007669"/>
    <property type="project" value="TreeGrafter"/>
</dbReference>